<evidence type="ECO:0000313" key="2">
    <source>
        <dbReference type="EMBL" id="TYO74509.1"/>
    </source>
</evidence>
<evidence type="ECO:0000256" key="1">
    <source>
        <dbReference type="SAM" id="Phobius"/>
    </source>
</evidence>
<protein>
    <submittedName>
        <fullName evidence="2">Uncharacterized protein</fullName>
    </submittedName>
</protein>
<dbReference type="Proteomes" id="UP000323075">
    <property type="component" value="Unassembled WGS sequence"/>
</dbReference>
<feature type="transmembrane region" description="Helical" evidence="1">
    <location>
        <begin position="24"/>
        <end position="41"/>
    </location>
</feature>
<dbReference type="EMBL" id="VRYN01000014">
    <property type="protein sequence ID" value="TYO74509.1"/>
    <property type="molecule type" value="Genomic_DNA"/>
</dbReference>
<evidence type="ECO:0000313" key="3">
    <source>
        <dbReference type="Proteomes" id="UP000323075"/>
    </source>
</evidence>
<gene>
    <name evidence="2" type="ORF">APQ99_02327</name>
</gene>
<feature type="transmembrane region" description="Helical" evidence="1">
    <location>
        <begin position="50"/>
        <end position="72"/>
    </location>
</feature>
<name>A0A663A5U2_HALS9</name>
<keyword evidence="1" id="KW-0472">Membrane</keyword>
<dbReference type="AlphaFoldDB" id="A0A663A5U2"/>
<keyword evidence="1" id="KW-1133">Transmembrane helix</keyword>
<organism evidence="2 3">
    <name type="scientific">Halobacterium salinarum (strain ATCC 33171 / DSM 3754 / JCM 8978 / NBRC 102687 / NCIMB 764 / 91-R6)</name>
    <dbReference type="NCBI Taxonomy" id="2597657"/>
    <lineage>
        <taxon>Archaea</taxon>
        <taxon>Methanobacteriati</taxon>
        <taxon>Methanobacteriota</taxon>
        <taxon>Stenosarchaea group</taxon>
        <taxon>Halobacteria</taxon>
        <taxon>Halobacteriales</taxon>
        <taxon>Halobacteriaceae</taxon>
        <taxon>Halobacterium</taxon>
    </lineage>
</organism>
<accession>A0A663A5U2</accession>
<sequence length="78" mass="8835">MSRVVQLIREQIDFDSRLRNPVQWLLWLSTAFLVVVVVFGWRPPEVLEPLFLASVFLPGLGAVILLLLYMAMGPLGPE</sequence>
<proteinExistence type="predicted"/>
<comment type="caution">
    <text evidence="2">The sequence shown here is derived from an EMBL/GenBank/DDBJ whole genome shotgun (WGS) entry which is preliminary data.</text>
</comment>
<reference evidence="2 3" key="1">
    <citation type="submission" date="2019-07" db="EMBL/GenBank/DDBJ databases">
        <title>Genomic Encyclopedia of Archaeal and Bacterial Type Strains, Phase II (KMG-II): from individual species to whole genera.</title>
        <authorList>
            <person name="Goeker M."/>
        </authorList>
    </citation>
    <scope>NUCLEOTIDE SEQUENCE [LARGE SCALE GENOMIC DNA]</scope>
    <source>
        <strain evidence="2 3">DSM 3754</strain>
    </source>
</reference>
<keyword evidence="1" id="KW-0812">Transmembrane</keyword>